<dbReference type="InterPro" id="IPR045584">
    <property type="entry name" value="Pilin-like"/>
</dbReference>
<keyword evidence="7" id="KW-1133">Transmembrane helix</keyword>
<sequence>MRRTPPGFTLIELLAVLALVALLAAIAVPGFGRLVDALRMHGARTALSTAFNHARIAAVHRGGSVVVCASADGQTCSAWADWHAGWLVFADDDRNRQRGPGEPILAASGTLPPGLRVVTSAGRPRIAYQPDGSAHGSNVTVTFCDRRGPAAATALVINVYGRVRSGPPGAEAAARCQAAHG</sequence>
<evidence type="ECO:0000313" key="12">
    <source>
        <dbReference type="EMBL" id="ANB18509.1"/>
    </source>
</evidence>
<reference evidence="12 13" key="1">
    <citation type="submission" date="2016-04" db="EMBL/GenBank/DDBJ databases">
        <title>Complete genome sequence of Dokdonella koreensis DS-123T.</title>
        <authorList>
            <person name="Kim J.F."/>
            <person name="Lee H."/>
            <person name="Kwak M.-J."/>
        </authorList>
    </citation>
    <scope>NUCLEOTIDE SEQUENCE [LARGE SCALE GENOMIC DNA]</scope>
    <source>
        <strain evidence="12 13">DS-123</strain>
    </source>
</reference>
<dbReference type="InterPro" id="IPR022346">
    <property type="entry name" value="T2SS_GspH"/>
</dbReference>
<dbReference type="STRING" id="1300342.I596_2505"/>
<evidence type="ECO:0000256" key="1">
    <source>
        <dbReference type="ARBA" id="ARBA00004377"/>
    </source>
</evidence>
<dbReference type="GO" id="GO:0015628">
    <property type="term" value="P:protein secretion by the type II secretion system"/>
    <property type="evidence" value="ECO:0007669"/>
    <property type="project" value="InterPro"/>
</dbReference>
<evidence type="ECO:0000256" key="10">
    <source>
        <dbReference type="ARBA" id="ARBA00030775"/>
    </source>
</evidence>
<name>A0A160DVF2_9GAMM</name>
<dbReference type="AlphaFoldDB" id="A0A160DVF2"/>
<evidence type="ECO:0000256" key="7">
    <source>
        <dbReference type="ARBA" id="ARBA00022989"/>
    </source>
</evidence>
<keyword evidence="3" id="KW-1003">Cell membrane</keyword>
<dbReference type="GO" id="GO:0005886">
    <property type="term" value="C:plasma membrane"/>
    <property type="evidence" value="ECO:0007669"/>
    <property type="project" value="UniProtKB-SubCell"/>
</dbReference>
<proteinExistence type="inferred from homology"/>
<evidence type="ECO:0000256" key="4">
    <source>
        <dbReference type="ARBA" id="ARBA00022481"/>
    </source>
</evidence>
<evidence type="ECO:0000256" key="3">
    <source>
        <dbReference type="ARBA" id="ARBA00022475"/>
    </source>
</evidence>
<organism evidence="12 13">
    <name type="scientific">Dokdonella koreensis DS-123</name>
    <dbReference type="NCBI Taxonomy" id="1300342"/>
    <lineage>
        <taxon>Bacteria</taxon>
        <taxon>Pseudomonadati</taxon>
        <taxon>Pseudomonadota</taxon>
        <taxon>Gammaproteobacteria</taxon>
        <taxon>Lysobacterales</taxon>
        <taxon>Rhodanobacteraceae</taxon>
        <taxon>Dokdonella</taxon>
    </lineage>
</organism>
<evidence type="ECO:0000256" key="9">
    <source>
        <dbReference type="ARBA" id="ARBA00025772"/>
    </source>
</evidence>
<evidence type="ECO:0000259" key="11">
    <source>
        <dbReference type="Pfam" id="PF12019"/>
    </source>
</evidence>
<dbReference type="SUPFAM" id="SSF54523">
    <property type="entry name" value="Pili subunits"/>
    <property type="match status" value="1"/>
</dbReference>
<dbReference type="RefSeq" id="WP_067648038.1">
    <property type="nucleotide sequence ID" value="NZ_CP015249.1"/>
</dbReference>
<accession>A0A160DVF2</accession>
<dbReference type="Proteomes" id="UP000076830">
    <property type="component" value="Chromosome"/>
</dbReference>
<keyword evidence="5" id="KW-0997">Cell inner membrane</keyword>
<dbReference type="GO" id="GO:0015627">
    <property type="term" value="C:type II protein secretion system complex"/>
    <property type="evidence" value="ECO:0007669"/>
    <property type="project" value="InterPro"/>
</dbReference>
<dbReference type="Pfam" id="PF12019">
    <property type="entry name" value="GspH"/>
    <property type="match status" value="1"/>
</dbReference>
<comment type="similarity">
    <text evidence="9">Belongs to the GSP H family.</text>
</comment>
<evidence type="ECO:0000256" key="8">
    <source>
        <dbReference type="ARBA" id="ARBA00023136"/>
    </source>
</evidence>
<dbReference type="Pfam" id="PF07963">
    <property type="entry name" value="N_methyl"/>
    <property type="match status" value="1"/>
</dbReference>
<feature type="domain" description="General secretion pathway GspH" evidence="11">
    <location>
        <begin position="46"/>
        <end position="158"/>
    </location>
</feature>
<evidence type="ECO:0000313" key="13">
    <source>
        <dbReference type="Proteomes" id="UP000076830"/>
    </source>
</evidence>
<keyword evidence="13" id="KW-1185">Reference proteome</keyword>
<protein>
    <recommendedName>
        <fullName evidence="2">Type II secretion system protein H</fullName>
    </recommendedName>
    <alternativeName>
        <fullName evidence="10">General secretion pathway protein H</fullName>
    </alternativeName>
</protein>
<keyword evidence="8" id="KW-0472">Membrane</keyword>
<gene>
    <name evidence="12" type="ORF">I596_2505</name>
</gene>
<dbReference type="InterPro" id="IPR012902">
    <property type="entry name" value="N_methyl_site"/>
</dbReference>
<dbReference type="KEGG" id="dko:I596_2505"/>
<dbReference type="Gene3D" id="3.55.40.10">
    <property type="entry name" value="minor pseudopilin epsh domain"/>
    <property type="match status" value="1"/>
</dbReference>
<comment type="subcellular location">
    <subcellularLocation>
        <location evidence="1">Cell inner membrane</location>
        <topology evidence="1">Single-pass membrane protein</topology>
    </subcellularLocation>
</comment>
<evidence type="ECO:0000256" key="5">
    <source>
        <dbReference type="ARBA" id="ARBA00022519"/>
    </source>
</evidence>
<dbReference type="OrthoDB" id="2313614at2"/>
<dbReference type="EMBL" id="CP015249">
    <property type="protein sequence ID" value="ANB18509.1"/>
    <property type="molecule type" value="Genomic_DNA"/>
</dbReference>
<dbReference type="NCBIfam" id="TIGR02532">
    <property type="entry name" value="IV_pilin_GFxxxE"/>
    <property type="match status" value="1"/>
</dbReference>
<keyword evidence="4" id="KW-0488">Methylation</keyword>
<keyword evidence="6" id="KW-0812">Transmembrane</keyword>
<evidence type="ECO:0000256" key="2">
    <source>
        <dbReference type="ARBA" id="ARBA00021549"/>
    </source>
</evidence>
<evidence type="ECO:0000256" key="6">
    <source>
        <dbReference type="ARBA" id="ARBA00022692"/>
    </source>
</evidence>